<reference evidence="1" key="1">
    <citation type="submission" date="2018-05" db="EMBL/GenBank/DDBJ databases">
        <authorList>
            <person name="Lanie J.A."/>
            <person name="Ng W.-L."/>
            <person name="Kazmierczak K.M."/>
            <person name="Andrzejewski T.M."/>
            <person name="Davidsen T.M."/>
            <person name="Wayne K.J."/>
            <person name="Tettelin H."/>
            <person name="Glass J.I."/>
            <person name="Rusch D."/>
            <person name="Podicherti R."/>
            <person name="Tsui H.-C.T."/>
            <person name="Winkler M.E."/>
        </authorList>
    </citation>
    <scope>NUCLEOTIDE SEQUENCE</scope>
</reference>
<organism evidence="1">
    <name type="scientific">marine metagenome</name>
    <dbReference type="NCBI Taxonomy" id="408172"/>
    <lineage>
        <taxon>unclassified sequences</taxon>
        <taxon>metagenomes</taxon>
        <taxon>ecological metagenomes</taxon>
    </lineage>
</organism>
<dbReference type="AlphaFoldDB" id="A0A381Q1Y9"/>
<accession>A0A381Q1Y9</accession>
<protein>
    <submittedName>
        <fullName evidence="1">Uncharacterized protein</fullName>
    </submittedName>
</protein>
<proteinExistence type="predicted"/>
<evidence type="ECO:0000313" key="1">
    <source>
        <dbReference type="EMBL" id="SUZ72914.1"/>
    </source>
</evidence>
<dbReference type="EMBL" id="UINC01001161">
    <property type="protein sequence ID" value="SUZ72914.1"/>
    <property type="molecule type" value="Genomic_DNA"/>
</dbReference>
<name>A0A381Q1Y9_9ZZZZ</name>
<gene>
    <name evidence="1" type="ORF">METZ01_LOCUS25768</name>
</gene>
<sequence>MSNHLKGRLNRGNNTVSGFVISAAGAYVDHGSGITQWINDHLVDTRVRPEGGSIADTDALVNLVSGIRIYLPD</sequence>